<dbReference type="AlphaFoldDB" id="A0AAV2AHU1"/>
<proteinExistence type="predicted"/>
<feature type="non-terminal residue" evidence="2">
    <location>
        <position position="49"/>
    </location>
</feature>
<evidence type="ECO:0000313" key="2">
    <source>
        <dbReference type="EMBL" id="CAL1282809.1"/>
    </source>
</evidence>
<reference evidence="2 3" key="1">
    <citation type="submission" date="2024-04" db="EMBL/GenBank/DDBJ databases">
        <authorList>
            <person name="Rising A."/>
            <person name="Reimegard J."/>
            <person name="Sonavane S."/>
            <person name="Akerstrom W."/>
            <person name="Nylinder S."/>
            <person name="Hedman E."/>
            <person name="Kallberg Y."/>
        </authorList>
    </citation>
    <scope>NUCLEOTIDE SEQUENCE [LARGE SCALE GENOMIC DNA]</scope>
</reference>
<accession>A0AAV2AHU1</accession>
<comment type="caution">
    <text evidence="2">The sequence shown here is derived from an EMBL/GenBank/DDBJ whole genome shotgun (WGS) entry which is preliminary data.</text>
</comment>
<dbReference type="Proteomes" id="UP001497382">
    <property type="component" value="Unassembled WGS sequence"/>
</dbReference>
<feature type="compositionally biased region" description="Acidic residues" evidence="1">
    <location>
        <begin position="36"/>
        <end position="49"/>
    </location>
</feature>
<gene>
    <name evidence="2" type="ORF">LARSCL_LOCUS12261</name>
</gene>
<name>A0AAV2AHU1_9ARAC</name>
<evidence type="ECO:0000313" key="3">
    <source>
        <dbReference type="Proteomes" id="UP001497382"/>
    </source>
</evidence>
<keyword evidence="3" id="KW-1185">Reference proteome</keyword>
<organism evidence="2 3">
    <name type="scientific">Larinioides sclopetarius</name>
    <dbReference type="NCBI Taxonomy" id="280406"/>
    <lineage>
        <taxon>Eukaryota</taxon>
        <taxon>Metazoa</taxon>
        <taxon>Ecdysozoa</taxon>
        <taxon>Arthropoda</taxon>
        <taxon>Chelicerata</taxon>
        <taxon>Arachnida</taxon>
        <taxon>Araneae</taxon>
        <taxon>Araneomorphae</taxon>
        <taxon>Entelegynae</taxon>
        <taxon>Araneoidea</taxon>
        <taxon>Araneidae</taxon>
        <taxon>Larinioides</taxon>
    </lineage>
</organism>
<sequence>MTKDQWAIRRLEKRPMGNKIIKAKLKRSTGLSSEESSSDENSDLDQEIK</sequence>
<protein>
    <submittedName>
        <fullName evidence="2">Uncharacterized protein</fullName>
    </submittedName>
</protein>
<evidence type="ECO:0000256" key="1">
    <source>
        <dbReference type="SAM" id="MobiDB-lite"/>
    </source>
</evidence>
<dbReference type="EMBL" id="CAXIEN010000160">
    <property type="protein sequence ID" value="CAL1282809.1"/>
    <property type="molecule type" value="Genomic_DNA"/>
</dbReference>
<feature type="region of interest" description="Disordered" evidence="1">
    <location>
        <begin position="19"/>
        <end position="49"/>
    </location>
</feature>